<dbReference type="RefSeq" id="WP_176949839.1">
    <property type="nucleotide sequence ID" value="NZ_JABXYK010000006.1"/>
</dbReference>
<accession>A0ABX2QGU9</accession>
<comment type="caution">
    <text evidence="1">The sequence shown here is derived from an EMBL/GenBank/DDBJ whole genome shotgun (WGS) entry which is preliminary data.</text>
</comment>
<gene>
    <name evidence="1" type="ORF">HV823_11355</name>
</gene>
<sequence length="113" mass="12257">MEYVVEATSYRKAHTAAARHPVLLLRHLARVGNSENKNGAPGSGAPFLFSHEILVSCAPEKIDQGKKACKCDDHAACEAPAGLLSGTFHDFPKRKTIVAGKNIRPRRPSLVKK</sequence>
<organism evidence="1 2">
    <name type="scientific">Mycoplana rhizolycopersici</name>
    <dbReference type="NCBI Taxonomy" id="2746702"/>
    <lineage>
        <taxon>Bacteria</taxon>
        <taxon>Pseudomonadati</taxon>
        <taxon>Pseudomonadota</taxon>
        <taxon>Alphaproteobacteria</taxon>
        <taxon>Hyphomicrobiales</taxon>
        <taxon>Rhizobiaceae</taxon>
        <taxon>Mycoplana</taxon>
    </lineage>
</organism>
<evidence type="ECO:0000313" key="1">
    <source>
        <dbReference type="EMBL" id="NVP55848.1"/>
    </source>
</evidence>
<reference evidence="1 2" key="1">
    <citation type="submission" date="2020-06" db="EMBL/GenBank/DDBJ databases">
        <title>Rhizobium sp.nov. isolated from the tomato plant.</title>
        <authorList>
            <person name="Thin K.K."/>
            <person name="Zhang X."/>
            <person name="He S."/>
        </authorList>
    </citation>
    <scope>NUCLEOTIDE SEQUENCE [LARGE SCALE GENOMIC DNA]</scope>
    <source>
        <strain evidence="1 2">DBTS2</strain>
    </source>
</reference>
<protein>
    <submittedName>
        <fullName evidence="1">Uncharacterized protein</fullName>
    </submittedName>
</protein>
<evidence type="ECO:0000313" key="2">
    <source>
        <dbReference type="Proteomes" id="UP000659172"/>
    </source>
</evidence>
<dbReference type="Proteomes" id="UP000659172">
    <property type="component" value="Unassembled WGS sequence"/>
</dbReference>
<dbReference type="EMBL" id="JABXYK010000006">
    <property type="protein sequence ID" value="NVP55848.1"/>
    <property type="molecule type" value="Genomic_DNA"/>
</dbReference>
<proteinExistence type="predicted"/>
<name>A0ABX2QGU9_9HYPH</name>
<keyword evidence="2" id="KW-1185">Reference proteome</keyword>